<feature type="non-terminal residue" evidence="1">
    <location>
        <position position="1"/>
    </location>
</feature>
<gene>
    <name evidence="1" type="ORF">SEV965_LOCUS9806</name>
</gene>
<dbReference type="Proteomes" id="UP000663889">
    <property type="component" value="Unassembled WGS sequence"/>
</dbReference>
<evidence type="ECO:0000313" key="1">
    <source>
        <dbReference type="EMBL" id="CAF0981972.1"/>
    </source>
</evidence>
<organism evidence="1 2">
    <name type="scientific">Rotaria sordida</name>
    <dbReference type="NCBI Taxonomy" id="392033"/>
    <lineage>
        <taxon>Eukaryota</taxon>
        <taxon>Metazoa</taxon>
        <taxon>Spiralia</taxon>
        <taxon>Gnathifera</taxon>
        <taxon>Rotifera</taxon>
        <taxon>Eurotatoria</taxon>
        <taxon>Bdelloidea</taxon>
        <taxon>Philodinida</taxon>
        <taxon>Philodinidae</taxon>
        <taxon>Rotaria</taxon>
    </lineage>
</organism>
<sequence>MTSCGFGFVASKAAPPLECVAYNNAVPSNSLTCYECGCDQNDIAACNCSQTSTEFDGDYCVIGEERLINGTTTVLTRIDQSIRYNQTADAWYTWTEGAIFACDWDFCNSPNLINALPASFQLNIDKDWLDTNIYGNGSVTECHHCPFVTCGDSTNPINFTECPMTSCDNETTCLAFDLWTDLETNDQCYQSQCVPENPGPTFDELYGGRYRIDVDAIVYLALDRSKYYIWEMDVYCGAESCTRPTIFSEIANKLNYTISDLSMYPTVRPTTLPPPTTTTT</sequence>
<comment type="caution">
    <text evidence="1">The sequence shown here is derived from an EMBL/GenBank/DDBJ whole genome shotgun (WGS) entry which is preliminary data.</text>
</comment>
<protein>
    <submittedName>
        <fullName evidence="1">Uncharacterized protein</fullName>
    </submittedName>
</protein>
<accession>A0A814FDY2</accession>
<evidence type="ECO:0000313" key="2">
    <source>
        <dbReference type="Proteomes" id="UP000663889"/>
    </source>
</evidence>
<reference evidence="1" key="1">
    <citation type="submission" date="2021-02" db="EMBL/GenBank/DDBJ databases">
        <authorList>
            <person name="Nowell W R."/>
        </authorList>
    </citation>
    <scope>NUCLEOTIDE SEQUENCE</scope>
</reference>
<dbReference type="AlphaFoldDB" id="A0A814FDY2"/>
<dbReference type="EMBL" id="CAJNOU010000389">
    <property type="protein sequence ID" value="CAF0981972.1"/>
    <property type="molecule type" value="Genomic_DNA"/>
</dbReference>
<proteinExistence type="predicted"/>
<name>A0A814FDY2_9BILA</name>